<protein>
    <submittedName>
        <fullName evidence="5">General transcription factor IIE subunit 1-like</fullName>
    </submittedName>
</protein>
<dbReference type="Pfam" id="PF02002">
    <property type="entry name" value="TFIIE_alpha"/>
    <property type="match status" value="1"/>
</dbReference>
<evidence type="ECO:0000256" key="3">
    <source>
        <dbReference type="SAM" id="MobiDB-lite"/>
    </source>
</evidence>
<comment type="caution">
    <text evidence="5">The sequence shown here is derived from an EMBL/GenBank/DDBJ whole genome shotgun (WGS) entry which is preliminary data.</text>
</comment>
<keyword evidence="2" id="KW-0804">Transcription</keyword>
<evidence type="ECO:0000256" key="2">
    <source>
        <dbReference type="ARBA" id="ARBA00023163"/>
    </source>
</evidence>
<reference evidence="5" key="1">
    <citation type="journal article" date="2021" name="Sci. Adv.">
        <title>The American lobster genome reveals insights on longevity, neural, and immune adaptations.</title>
        <authorList>
            <person name="Polinski J.M."/>
            <person name="Zimin A.V."/>
            <person name="Clark K.F."/>
            <person name="Kohn A.B."/>
            <person name="Sadowski N."/>
            <person name="Timp W."/>
            <person name="Ptitsyn A."/>
            <person name="Khanna P."/>
            <person name="Romanova D.Y."/>
            <person name="Williams P."/>
            <person name="Greenwood S.J."/>
            <person name="Moroz L.L."/>
            <person name="Walt D.R."/>
            <person name="Bodnar A.G."/>
        </authorList>
    </citation>
    <scope>NUCLEOTIDE SEQUENCE</scope>
    <source>
        <strain evidence="5">GMGI-L3</strain>
    </source>
</reference>
<dbReference type="InterPro" id="IPR002853">
    <property type="entry name" value="TFIIE_asu"/>
</dbReference>
<name>A0A8J5JQQ7_HOMAM</name>
<evidence type="ECO:0000256" key="1">
    <source>
        <dbReference type="ARBA" id="ARBA00023015"/>
    </source>
</evidence>
<dbReference type="GO" id="GO:0006367">
    <property type="term" value="P:transcription initiation at RNA polymerase II promoter"/>
    <property type="evidence" value="ECO:0007669"/>
    <property type="project" value="InterPro"/>
</dbReference>
<dbReference type="SMART" id="SM00531">
    <property type="entry name" value="TFIIE"/>
    <property type="match status" value="1"/>
</dbReference>
<keyword evidence="6" id="KW-1185">Reference proteome</keyword>
<dbReference type="AlphaFoldDB" id="A0A8J5JQQ7"/>
<evidence type="ECO:0000313" key="5">
    <source>
        <dbReference type="EMBL" id="KAG7159940.1"/>
    </source>
</evidence>
<dbReference type="OrthoDB" id="361102at2759"/>
<organism evidence="5 6">
    <name type="scientific">Homarus americanus</name>
    <name type="common">American lobster</name>
    <dbReference type="NCBI Taxonomy" id="6706"/>
    <lineage>
        <taxon>Eukaryota</taxon>
        <taxon>Metazoa</taxon>
        <taxon>Ecdysozoa</taxon>
        <taxon>Arthropoda</taxon>
        <taxon>Crustacea</taxon>
        <taxon>Multicrustacea</taxon>
        <taxon>Malacostraca</taxon>
        <taxon>Eumalacostraca</taxon>
        <taxon>Eucarida</taxon>
        <taxon>Decapoda</taxon>
        <taxon>Pleocyemata</taxon>
        <taxon>Astacidea</taxon>
        <taxon>Nephropoidea</taxon>
        <taxon>Nephropidae</taxon>
        <taxon>Homarus</taxon>
    </lineage>
</organism>
<dbReference type="InterPro" id="IPR039997">
    <property type="entry name" value="TFE"/>
</dbReference>
<dbReference type="Proteomes" id="UP000747542">
    <property type="component" value="Unassembled WGS sequence"/>
</dbReference>
<dbReference type="InterPro" id="IPR017919">
    <property type="entry name" value="TFIIE/TFIIEa_HTH"/>
</dbReference>
<feature type="domain" description="HTH TFE/IIEalpha-type" evidence="4">
    <location>
        <begin position="13"/>
        <end position="103"/>
    </location>
</feature>
<accession>A0A8J5JQQ7</accession>
<dbReference type="PROSITE" id="PS51344">
    <property type="entry name" value="HTH_TFE_IIE"/>
    <property type="match status" value="1"/>
</dbReference>
<dbReference type="GO" id="GO:0005673">
    <property type="term" value="C:transcription factor TFIIE complex"/>
    <property type="evidence" value="ECO:0007669"/>
    <property type="project" value="TreeGrafter"/>
</dbReference>
<dbReference type="InterPro" id="IPR024550">
    <property type="entry name" value="TFIIEa/SarR/Rpc3_HTH_dom"/>
</dbReference>
<feature type="region of interest" description="Disordered" evidence="3">
    <location>
        <begin position="207"/>
        <end position="239"/>
    </location>
</feature>
<dbReference type="PANTHER" id="PTHR13097:SF7">
    <property type="entry name" value="GENERAL TRANSCRIPTION FACTOR IIE SUBUNIT 1"/>
    <property type="match status" value="1"/>
</dbReference>
<dbReference type="EMBL" id="JAHLQT010031743">
    <property type="protein sequence ID" value="KAG7159940.1"/>
    <property type="molecule type" value="Genomic_DNA"/>
</dbReference>
<proteinExistence type="predicted"/>
<evidence type="ECO:0000259" key="4">
    <source>
        <dbReference type="PROSITE" id="PS51344"/>
    </source>
</evidence>
<gene>
    <name evidence="5" type="primary">GTF2E1-L</name>
    <name evidence="5" type="ORF">Hamer_G017378</name>
</gene>
<feature type="region of interest" description="Disordered" evidence="3">
    <location>
        <begin position="325"/>
        <end position="382"/>
    </location>
</feature>
<sequence>MDGEVMMEVPQNLQMLVRLVVRGFYTTEDVLIIDMLVRNFCMSEEDLCDLLKFDRKMLRQRINTLRADKFIQARMKMVTLEDNKTQKEQYYFIDYKSFVNVVKYKLDHIRKKLEMKERDQTSRASFICHYCQRSYTDLEADQLLDITTGQLLCIICKQEVQEDMSGMPRHDTRIVLTNFNEQMEPLFNLLREVENIKLAAKFSEPQPKDFSDLKKTGQARSLKAPAHGESGRAWSGDATKKSGFQVEGSIDVNINADGTGEETVLTKEKPIWLSDATSLITTNITSSEPAKPKAETKKAKPSISNNQHQVGSGADDVMMLLQAHERKSKKGGRRNSDSDSDDSAEESIAKRPKTTASDTAFGPESRGGDDIEVMDSDDDDATVPQVSVAGEKVAITEVDNALIAKMTQEEKNSYMLIYQDYIGSLDD</sequence>
<feature type="non-terminal residue" evidence="5">
    <location>
        <position position="1"/>
    </location>
</feature>
<dbReference type="Pfam" id="PF11521">
    <property type="entry name" value="TFIIE-A_C"/>
    <property type="match status" value="1"/>
</dbReference>
<dbReference type="InterPro" id="IPR021600">
    <property type="entry name" value="TFIIE_asu_C"/>
</dbReference>
<feature type="compositionally biased region" description="Acidic residues" evidence="3">
    <location>
        <begin position="370"/>
        <end position="381"/>
    </location>
</feature>
<dbReference type="PANTHER" id="PTHR13097">
    <property type="entry name" value="TRANSCRIPTION INITIATION FACTOR IIE, ALPHA SUBUNIT"/>
    <property type="match status" value="1"/>
</dbReference>
<keyword evidence="1" id="KW-0805">Transcription regulation</keyword>
<feature type="region of interest" description="Disordered" evidence="3">
    <location>
        <begin position="283"/>
        <end position="312"/>
    </location>
</feature>
<evidence type="ECO:0000313" key="6">
    <source>
        <dbReference type="Proteomes" id="UP000747542"/>
    </source>
</evidence>